<evidence type="ECO:0008006" key="4">
    <source>
        <dbReference type="Google" id="ProtNLM"/>
    </source>
</evidence>
<dbReference type="Proteomes" id="UP000187172">
    <property type="component" value="Unassembled WGS sequence"/>
</dbReference>
<keyword evidence="3" id="KW-1185">Reference proteome</keyword>
<feature type="chain" id="PRO_5039507434" description="DUF4367 domain-containing protein" evidence="1">
    <location>
        <begin position="18"/>
        <end position="169"/>
    </location>
</feature>
<organism evidence="2 3">
    <name type="scientific">Paenibacillus rhizosphaerae</name>
    <dbReference type="NCBI Taxonomy" id="297318"/>
    <lineage>
        <taxon>Bacteria</taxon>
        <taxon>Bacillati</taxon>
        <taxon>Bacillota</taxon>
        <taxon>Bacilli</taxon>
        <taxon>Bacillales</taxon>
        <taxon>Paenibacillaceae</taxon>
        <taxon>Paenibacillus</taxon>
    </lineage>
</organism>
<gene>
    <name evidence="2" type="ORF">BK138_13965</name>
</gene>
<dbReference type="STRING" id="297318.BK138_13965"/>
<name>A0A1R1ER28_9BACL</name>
<feature type="signal peptide" evidence="1">
    <location>
        <begin position="1"/>
        <end position="17"/>
    </location>
</feature>
<evidence type="ECO:0000313" key="3">
    <source>
        <dbReference type="Proteomes" id="UP000187172"/>
    </source>
</evidence>
<keyword evidence="1" id="KW-0732">Signal</keyword>
<accession>A0A1R1ER28</accession>
<comment type="caution">
    <text evidence="2">The sequence shown here is derived from an EMBL/GenBank/DDBJ whole genome shotgun (WGS) entry which is preliminary data.</text>
</comment>
<sequence length="169" mass="19645">MLRLSLILMLTISFLTANDLNHLRKATDFKLLLPTDSSLKQNKIEIKEPYSIELDPPIPRVRIHYFDASGQNYEFGLEEHKAAGYKVRRIKTIMDARTKTSKTEINEENFKFDLRGEKVYINGIEGRFEAWVNHDKGGYLRWIQDDTYLEMDSGVLTKQMMLDIAASLQ</sequence>
<evidence type="ECO:0000313" key="2">
    <source>
        <dbReference type="EMBL" id="OMF54296.1"/>
    </source>
</evidence>
<protein>
    <recommendedName>
        <fullName evidence="4">DUF4367 domain-containing protein</fullName>
    </recommendedName>
</protein>
<dbReference type="AlphaFoldDB" id="A0A1R1ER28"/>
<evidence type="ECO:0000256" key="1">
    <source>
        <dbReference type="SAM" id="SignalP"/>
    </source>
</evidence>
<dbReference type="EMBL" id="MRTP01000003">
    <property type="protein sequence ID" value="OMF54296.1"/>
    <property type="molecule type" value="Genomic_DNA"/>
</dbReference>
<dbReference type="RefSeq" id="WP_076170202.1">
    <property type="nucleotide sequence ID" value="NZ_MRTP01000003.1"/>
</dbReference>
<reference evidence="2 3" key="1">
    <citation type="submission" date="2016-11" db="EMBL/GenBank/DDBJ databases">
        <title>Paenibacillus species isolates.</title>
        <authorList>
            <person name="Beno S.M."/>
        </authorList>
    </citation>
    <scope>NUCLEOTIDE SEQUENCE [LARGE SCALE GENOMIC DNA]</scope>
    <source>
        <strain evidence="2 3">FSL R5-0378</strain>
    </source>
</reference>
<proteinExistence type="predicted"/>